<keyword evidence="2" id="KW-1185">Reference proteome</keyword>
<organism evidence="1 2">
    <name type="scientific">Buceros rhinoceros silvestris</name>
    <dbReference type="NCBI Taxonomy" id="175836"/>
    <lineage>
        <taxon>Eukaryota</taxon>
        <taxon>Metazoa</taxon>
        <taxon>Chordata</taxon>
        <taxon>Craniata</taxon>
        <taxon>Vertebrata</taxon>
        <taxon>Euteleostomi</taxon>
        <taxon>Archelosauria</taxon>
        <taxon>Archosauria</taxon>
        <taxon>Dinosauria</taxon>
        <taxon>Saurischia</taxon>
        <taxon>Theropoda</taxon>
        <taxon>Coelurosauria</taxon>
        <taxon>Aves</taxon>
        <taxon>Neognathae</taxon>
        <taxon>Neoaves</taxon>
        <taxon>Telluraves</taxon>
        <taxon>Coraciimorphae</taxon>
        <taxon>Bucerotiformes</taxon>
        <taxon>Bucerotidae</taxon>
        <taxon>Buceros</taxon>
    </lineage>
</organism>
<dbReference type="GO" id="GO:0061343">
    <property type="term" value="P:cell adhesion involved in heart morphogenesis"/>
    <property type="evidence" value="ECO:0007669"/>
    <property type="project" value="TreeGrafter"/>
</dbReference>
<gene>
    <name evidence="1" type="ORF">N320_13102</name>
</gene>
<accession>A0A091GT32</accession>
<dbReference type="PANTHER" id="PTHR33395">
    <property type="entry name" value="TRANSCRIPTASE, PUTATIVE-RELATED-RELATED"/>
    <property type="match status" value="1"/>
</dbReference>
<reference evidence="1 2" key="1">
    <citation type="submission" date="2014-04" db="EMBL/GenBank/DDBJ databases">
        <title>Genome evolution of avian class.</title>
        <authorList>
            <person name="Zhang G."/>
            <person name="Li C."/>
        </authorList>
    </citation>
    <scope>NUCLEOTIDE SEQUENCE [LARGE SCALE GENOMIC DNA]</scope>
    <source>
        <strain evidence="1">BGI_N320</strain>
    </source>
</reference>
<dbReference type="GO" id="GO:0007508">
    <property type="term" value="P:larval heart development"/>
    <property type="evidence" value="ECO:0007669"/>
    <property type="project" value="TreeGrafter"/>
</dbReference>
<dbReference type="PANTHER" id="PTHR33395:SF22">
    <property type="entry name" value="REVERSE TRANSCRIPTASE DOMAIN-CONTAINING PROTEIN"/>
    <property type="match status" value="1"/>
</dbReference>
<protein>
    <recommendedName>
        <fullName evidence="3">RNA-directed DNA polymerase from mobile element jockey</fullName>
    </recommendedName>
</protein>
<proteinExistence type="predicted"/>
<name>A0A091GT32_BUCRH</name>
<dbReference type="GO" id="GO:0031012">
    <property type="term" value="C:extracellular matrix"/>
    <property type="evidence" value="ECO:0007669"/>
    <property type="project" value="TreeGrafter"/>
</dbReference>
<evidence type="ECO:0000313" key="2">
    <source>
        <dbReference type="Proteomes" id="UP000054064"/>
    </source>
</evidence>
<evidence type="ECO:0008006" key="3">
    <source>
        <dbReference type="Google" id="ProtNLM"/>
    </source>
</evidence>
<dbReference type="EMBL" id="KL510754">
    <property type="protein sequence ID" value="KFO86329.1"/>
    <property type="molecule type" value="Genomic_DNA"/>
</dbReference>
<feature type="non-terminal residue" evidence="1">
    <location>
        <position position="1"/>
    </location>
</feature>
<dbReference type="Proteomes" id="UP000054064">
    <property type="component" value="Unassembled WGS sequence"/>
</dbReference>
<feature type="non-terminal residue" evidence="1">
    <location>
        <position position="122"/>
    </location>
</feature>
<sequence length="122" mass="13695">EPDGGDGEQYQGPIIQEETVSELLDSLDVQKSMGPDEIHPRVLREPVGVITKPLSIIYQQSWLTGEVPADWRLANVTLIYKKGQKEDPGNYRPVSLTAVPEKVVEQIILSVITWHVQDSQMM</sequence>
<evidence type="ECO:0000313" key="1">
    <source>
        <dbReference type="EMBL" id="KFO86329.1"/>
    </source>
</evidence>
<dbReference type="AlphaFoldDB" id="A0A091GT32"/>